<evidence type="ECO:0000256" key="2">
    <source>
        <dbReference type="ARBA" id="ARBA00022692"/>
    </source>
</evidence>
<feature type="transmembrane region" description="Helical" evidence="5">
    <location>
        <begin position="6"/>
        <end position="29"/>
    </location>
</feature>
<name>A0A382LX56_9ZZZZ</name>
<proteinExistence type="predicted"/>
<keyword evidence="2 5" id="KW-0812">Transmembrane</keyword>
<dbReference type="GO" id="GO:0016020">
    <property type="term" value="C:membrane"/>
    <property type="evidence" value="ECO:0007669"/>
    <property type="project" value="UniProtKB-SubCell"/>
</dbReference>
<gene>
    <name evidence="6" type="ORF">METZ01_LOCUS294034</name>
</gene>
<evidence type="ECO:0008006" key="7">
    <source>
        <dbReference type="Google" id="ProtNLM"/>
    </source>
</evidence>
<comment type="subcellular location">
    <subcellularLocation>
        <location evidence="1">Membrane</location>
        <topology evidence="1">Multi-pass membrane protein</topology>
    </subcellularLocation>
</comment>
<feature type="transmembrane region" description="Helical" evidence="5">
    <location>
        <begin position="137"/>
        <end position="160"/>
    </location>
</feature>
<feature type="transmembrane region" description="Helical" evidence="5">
    <location>
        <begin position="172"/>
        <end position="197"/>
    </location>
</feature>
<accession>A0A382LX56</accession>
<keyword evidence="4 5" id="KW-0472">Membrane</keyword>
<protein>
    <recommendedName>
        <fullName evidence="7">Membrane transporter protein</fullName>
    </recommendedName>
</protein>
<dbReference type="PANTHER" id="PTHR43483:SF3">
    <property type="entry name" value="MEMBRANE TRANSPORTER PROTEIN HI_0806-RELATED"/>
    <property type="match status" value="1"/>
</dbReference>
<evidence type="ECO:0000256" key="3">
    <source>
        <dbReference type="ARBA" id="ARBA00022989"/>
    </source>
</evidence>
<evidence type="ECO:0000313" key="6">
    <source>
        <dbReference type="EMBL" id="SVC41180.1"/>
    </source>
</evidence>
<sequence>MILTAFPVGFLAGLFGIGGGLITVPFLFFIFDSLNVNQDYLMHLAVGTTFSIIIPTSIVSALTHKKHGSVDFSVIKNYGIFVIPGVLSGTIFAANLHTKSLLLFFAIIVFVLGAYLTNLKNKTDELKVNFNLIPRILLGFVSGFISAIMGIGGAIMNVPILRYFGYPISKAIGSAVAIGSVISLFGALGFLITGSFLKANLPLSVGFINIPAFLIFIPITMVMARVGANTVHKMDKSKLQRFFGIFLCVVGTVFLYRYFSI</sequence>
<keyword evidence="3 5" id="KW-1133">Transmembrane helix</keyword>
<feature type="transmembrane region" description="Helical" evidence="5">
    <location>
        <begin position="75"/>
        <end position="94"/>
    </location>
</feature>
<dbReference type="AlphaFoldDB" id="A0A382LX56"/>
<dbReference type="Pfam" id="PF01925">
    <property type="entry name" value="TauE"/>
    <property type="match status" value="1"/>
</dbReference>
<evidence type="ECO:0000256" key="5">
    <source>
        <dbReference type="SAM" id="Phobius"/>
    </source>
</evidence>
<evidence type="ECO:0000256" key="4">
    <source>
        <dbReference type="ARBA" id="ARBA00023136"/>
    </source>
</evidence>
<evidence type="ECO:0000256" key="1">
    <source>
        <dbReference type="ARBA" id="ARBA00004141"/>
    </source>
</evidence>
<feature type="transmembrane region" description="Helical" evidence="5">
    <location>
        <begin position="41"/>
        <end position="63"/>
    </location>
</feature>
<feature type="transmembrane region" description="Helical" evidence="5">
    <location>
        <begin position="101"/>
        <end position="117"/>
    </location>
</feature>
<dbReference type="EMBL" id="UINC01089802">
    <property type="protein sequence ID" value="SVC41180.1"/>
    <property type="molecule type" value="Genomic_DNA"/>
</dbReference>
<organism evidence="6">
    <name type="scientific">marine metagenome</name>
    <dbReference type="NCBI Taxonomy" id="408172"/>
    <lineage>
        <taxon>unclassified sequences</taxon>
        <taxon>metagenomes</taxon>
        <taxon>ecological metagenomes</taxon>
    </lineage>
</organism>
<feature type="transmembrane region" description="Helical" evidence="5">
    <location>
        <begin position="239"/>
        <end position="259"/>
    </location>
</feature>
<feature type="transmembrane region" description="Helical" evidence="5">
    <location>
        <begin position="203"/>
        <end position="227"/>
    </location>
</feature>
<dbReference type="PANTHER" id="PTHR43483">
    <property type="entry name" value="MEMBRANE TRANSPORTER PROTEIN HI_0806-RELATED"/>
    <property type="match status" value="1"/>
</dbReference>
<reference evidence="6" key="1">
    <citation type="submission" date="2018-05" db="EMBL/GenBank/DDBJ databases">
        <authorList>
            <person name="Lanie J.A."/>
            <person name="Ng W.-L."/>
            <person name="Kazmierczak K.M."/>
            <person name="Andrzejewski T.M."/>
            <person name="Davidsen T.M."/>
            <person name="Wayne K.J."/>
            <person name="Tettelin H."/>
            <person name="Glass J.I."/>
            <person name="Rusch D."/>
            <person name="Podicherti R."/>
            <person name="Tsui H.-C.T."/>
            <person name="Winkler M.E."/>
        </authorList>
    </citation>
    <scope>NUCLEOTIDE SEQUENCE</scope>
</reference>
<dbReference type="InterPro" id="IPR002781">
    <property type="entry name" value="TM_pro_TauE-like"/>
</dbReference>